<dbReference type="SMART" id="SM00382">
    <property type="entry name" value="AAA"/>
    <property type="match status" value="1"/>
</dbReference>
<evidence type="ECO:0000259" key="5">
    <source>
        <dbReference type="PROSITE" id="PS50893"/>
    </source>
</evidence>
<dbReference type="InterPro" id="IPR003593">
    <property type="entry name" value="AAA+_ATPase"/>
</dbReference>
<dbReference type="GO" id="GO:0016887">
    <property type="term" value="F:ATP hydrolysis activity"/>
    <property type="evidence" value="ECO:0007669"/>
    <property type="project" value="InterPro"/>
</dbReference>
<evidence type="ECO:0000256" key="1">
    <source>
        <dbReference type="ARBA" id="ARBA00005417"/>
    </source>
</evidence>
<evidence type="ECO:0000256" key="2">
    <source>
        <dbReference type="ARBA" id="ARBA00022448"/>
    </source>
</evidence>
<sequence>MGTIVVEKLGKAYRQYPSKWARLAEWITPGRQLRHQLHWVLRDVSFRIEPGEAVGIIGVNGAGKSTLLKMITGTSQPSEGNIHMQGRVAALLELGMGFHPDFSGRQNVYMAGQLLGMSIGEIDRLMPEIEAFAEIGEAIEQPVRTYSSGMQMRLAFSVATAQRPDILIVDEALSVGDAYFQHKSFERIRQFRKAGTTLLLVSHDRHAIQSICDRALLLEAGRLALEGKPETVFDYYNAALANREEALIRQETLADGRVQTSSGTGEARIVSVMLRDTKGSAVEAIAIGQAVTLEVEVSVEKAIPRLILGFMIKDQHGQPIYGINTHRLDMALEDLQAGERARFRFAFEATLGKGHYSVAIALSAYDSHLDKNYEWRDHSLIFHVLNQGKEDFVGSTWLGARAQVEKVGA</sequence>
<dbReference type="Pfam" id="PF00005">
    <property type="entry name" value="ABC_tran"/>
    <property type="match status" value="1"/>
</dbReference>
<dbReference type="KEGG" id="pnt:G5B91_00490"/>
<dbReference type="InterPro" id="IPR029439">
    <property type="entry name" value="Wzt_C"/>
</dbReference>
<dbReference type="EMBL" id="JADTFC010000064">
    <property type="protein sequence ID" value="MBG6290088.1"/>
    <property type="molecule type" value="Genomic_DNA"/>
</dbReference>
<comment type="similarity">
    <text evidence="1">Belongs to the ABC transporter superfamily.</text>
</comment>
<dbReference type="PANTHER" id="PTHR46743">
    <property type="entry name" value="TEICHOIC ACIDS EXPORT ATP-BINDING PROTEIN TAGH"/>
    <property type="match status" value="1"/>
</dbReference>
<dbReference type="InterPro" id="IPR017871">
    <property type="entry name" value="ABC_transporter-like_CS"/>
</dbReference>
<dbReference type="Proteomes" id="UP000501063">
    <property type="component" value="Chromosome"/>
</dbReference>
<reference evidence="7 8" key="1">
    <citation type="submission" date="2020-02" db="EMBL/GenBank/DDBJ databases">
        <title>Integrative conjugative elements (ICEs) and plasmids drive adaptation of Pseudomonas nitroreducens strain HBP1 to wastewater environment.</title>
        <authorList>
            <person name="Sentchilo V."/>
            <person name="Carraro N."/>
            <person name="Bertelli C."/>
            <person name="van der Meer J.R."/>
        </authorList>
    </citation>
    <scope>NUCLEOTIDE SEQUENCE [LARGE SCALE GENOMIC DNA]</scope>
    <source>
        <strain evidence="7 8">HBP1</strain>
    </source>
</reference>
<feature type="domain" description="ABC transporter" evidence="5">
    <location>
        <begin position="21"/>
        <end position="245"/>
    </location>
</feature>
<dbReference type="EMBL" id="CP049140">
    <property type="protein sequence ID" value="QIE84826.1"/>
    <property type="molecule type" value="Genomic_DNA"/>
</dbReference>
<dbReference type="GO" id="GO:0005524">
    <property type="term" value="F:ATP binding"/>
    <property type="evidence" value="ECO:0007669"/>
    <property type="project" value="UniProtKB-KW"/>
</dbReference>
<name>A0A6G6INP9_PSENT</name>
<protein>
    <submittedName>
        <fullName evidence="7">ABC transporter ATP-binding protein</fullName>
    </submittedName>
</protein>
<dbReference type="InterPro" id="IPR015860">
    <property type="entry name" value="ABC_transpr_TagH-like"/>
</dbReference>
<evidence type="ECO:0000256" key="3">
    <source>
        <dbReference type="ARBA" id="ARBA00022741"/>
    </source>
</evidence>
<keyword evidence="4 7" id="KW-0067">ATP-binding</keyword>
<evidence type="ECO:0000313" key="7">
    <source>
        <dbReference type="EMBL" id="QIE84826.1"/>
    </source>
</evidence>
<organism evidence="7 8">
    <name type="scientific">Pseudomonas nitroreducens</name>
    <dbReference type="NCBI Taxonomy" id="46680"/>
    <lineage>
        <taxon>Bacteria</taxon>
        <taxon>Pseudomonadati</taxon>
        <taxon>Pseudomonadota</taxon>
        <taxon>Gammaproteobacteria</taxon>
        <taxon>Pseudomonadales</taxon>
        <taxon>Pseudomonadaceae</taxon>
        <taxon>Pseudomonas</taxon>
    </lineage>
</organism>
<dbReference type="AlphaFoldDB" id="A0A6G6INP9"/>
<dbReference type="Gene3D" id="3.40.50.300">
    <property type="entry name" value="P-loop containing nucleotide triphosphate hydrolases"/>
    <property type="match status" value="1"/>
</dbReference>
<evidence type="ECO:0000313" key="6">
    <source>
        <dbReference type="EMBL" id="MBG6290088.1"/>
    </source>
</evidence>
<keyword evidence="9" id="KW-1185">Reference proteome</keyword>
<evidence type="ECO:0000313" key="8">
    <source>
        <dbReference type="Proteomes" id="UP000501063"/>
    </source>
</evidence>
<dbReference type="CDD" id="cd10147">
    <property type="entry name" value="Wzt_C-like"/>
    <property type="match status" value="1"/>
</dbReference>
<dbReference type="InterPro" id="IPR027417">
    <property type="entry name" value="P-loop_NTPase"/>
</dbReference>
<proteinExistence type="inferred from homology"/>
<dbReference type="InterPro" id="IPR050683">
    <property type="entry name" value="Bact_Polysacc_Export_ATP-bd"/>
</dbReference>
<keyword evidence="2" id="KW-0813">Transport</keyword>
<dbReference type="SUPFAM" id="SSF52540">
    <property type="entry name" value="P-loop containing nucleoside triphosphate hydrolases"/>
    <property type="match status" value="1"/>
</dbReference>
<dbReference type="Pfam" id="PF14524">
    <property type="entry name" value="Wzt_C"/>
    <property type="match status" value="1"/>
</dbReference>
<dbReference type="RefSeq" id="WP_037006841.1">
    <property type="nucleotide sequence ID" value="NZ_CP049140.1"/>
</dbReference>
<evidence type="ECO:0000256" key="4">
    <source>
        <dbReference type="ARBA" id="ARBA00022840"/>
    </source>
</evidence>
<dbReference type="InterPro" id="IPR003439">
    <property type="entry name" value="ABC_transporter-like_ATP-bd"/>
</dbReference>
<reference evidence="6 9" key="2">
    <citation type="submission" date="2020-11" db="EMBL/GenBank/DDBJ databases">
        <title>Enhanced detection system for hospital associated transmission using whole genome sequencing surveillance.</title>
        <authorList>
            <person name="Harrison L.H."/>
            <person name="Van Tyne D."/>
            <person name="Marsh J.W."/>
            <person name="Griffith M.P."/>
            <person name="Snyder D.J."/>
            <person name="Cooper V.S."/>
            <person name="Mustapha M."/>
        </authorList>
    </citation>
    <scope>NUCLEOTIDE SEQUENCE [LARGE SCALE GENOMIC DNA]</scope>
    <source>
        <strain evidence="6 9">PSA00705</strain>
    </source>
</reference>
<dbReference type="PROSITE" id="PS00211">
    <property type="entry name" value="ABC_TRANSPORTER_1"/>
    <property type="match status" value="1"/>
</dbReference>
<dbReference type="PROSITE" id="PS50893">
    <property type="entry name" value="ABC_TRANSPORTER_2"/>
    <property type="match status" value="1"/>
</dbReference>
<dbReference type="GO" id="GO:0016020">
    <property type="term" value="C:membrane"/>
    <property type="evidence" value="ECO:0007669"/>
    <property type="project" value="InterPro"/>
</dbReference>
<keyword evidence="3" id="KW-0547">Nucleotide-binding</keyword>
<dbReference type="Proteomes" id="UP000608450">
    <property type="component" value="Unassembled WGS sequence"/>
</dbReference>
<dbReference type="PANTHER" id="PTHR46743:SF2">
    <property type="entry name" value="TEICHOIC ACIDS EXPORT ATP-BINDING PROTEIN TAGH"/>
    <property type="match status" value="1"/>
</dbReference>
<accession>A0A6G6INP9</accession>
<dbReference type="GO" id="GO:0140359">
    <property type="term" value="F:ABC-type transporter activity"/>
    <property type="evidence" value="ECO:0007669"/>
    <property type="project" value="InterPro"/>
</dbReference>
<dbReference type="Gene3D" id="2.70.50.60">
    <property type="entry name" value="abc- transporter (atp binding component) like domain"/>
    <property type="match status" value="1"/>
</dbReference>
<gene>
    <name evidence="7" type="ORF">G5B91_00490</name>
    <name evidence="6" type="ORF">I5I61_21750</name>
</gene>
<dbReference type="CDD" id="cd03220">
    <property type="entry name" value="ABC_KpsT_Wzt"/>
    <property type="match status" value="1"/>
</dbReference>
<evidence type="ECO:0000313" key="9">
    <source>
        <dbReference type="Proteomes" id="UP000608450"/>
    </source>
</evidence>